<dbReference type="InterPro" id="IPR051681">
    <property type="entry name" value="Ser/Thr_Kinases-Pseudokinases"/>
</dbReference>
<sequence length="361" mass="40463">MDEKGRQKEASSYSTAESQACEPSETCPPDENFSRATYTASPVSGKSSANARGPSTFTVTESMVQAYGYNPLTVSPFTARGYPRLAHDESNLDHVTVPFVKRKALIFLRSDKQEFVEVGRGTYGCVYLAQATTRRGTAKVVVKDFFTDSTTWELIVHEARMLSYLQDTGVIPHFYGLLKRRSLGDDYSLIMQYFGQGKTLHTALVNKEDLPALIWQDVAWQLARGLLLIHERHVLLNDLKGDNVLIDMRRERKVIKYIDLGMATYRKGLNFHLPEDQMSKFNFLAPEVRAGAFTSPMSDVYSLGYLLDQINRLAKLQALHETSQKCMDDLPADRPHLPLVVEALQIQSDVLADAAAAEAMN</sequence>
<dbReference type="GO" id="GO:0016301">
    <property type="term" value="F:kinase activity"/>
    <property type="evidence" value="ECO:0007669"/>
    <property type="project" value="UniProtKB-KW"/>
</dbReference>
<feature type="domain" description="Protein kinase" evidence="7">
    <location>
        <begin position="112"/>
        <end position="361"/>
    </location>
</feature>
<evidence type="ECO:0000259" key="7">
    <source>
        <dbReference type="PROSITE" id="PS50011"/>
    </source>
</evidence>
<dbReference type="InterPro" id="IPR000719">
    <property type="entry name" value="Prot_kinase_dom"/>
</dbReference>
<dbReference type="AlphaFoldDB" id="A0ABD0JBK8"/>
<proteinExistence type="predicted"/>
<evidence type="ECO:0000256" key="3">
    <source>
        <dbReference type="ARBA" id="ARBA00022777"/>
    </source>
</evidence>
<dbReference type="InterPro" id="IPR011009">
    <property type="entry name" value="Kinase-like_dom_sf"/>
</dbReference>
<dbReference type="Proteomes" id="UP001519460">
    <property type="component" value="Unassembled WGS sequence"/>
</dbReference>
<keyword evidence="9" id="KW-1185">Reference proteome</keyword>
<evidence type="ECO:0000256" key="6">
    <source>
        <dbReference type="SAM" id="MobiDB-lite"/>
    </source>
</evidence>
<evidence type="ECO:0000256" key="4">
    <source>
        <dbReference type="ARBA" id="ARBA00022840"/>
    </source>
</evidence>
<protein>
    <recommendedName>
        <fullName evidence="7">Protein kinase domain-containing protein</fullName>
    </recommendedName>
</protein>
<dbReference type="PANTHER" id="PTHR44329:SF288">
    <property type="entry name" value="MITOGEN-ACTIVATED PROTEIN KINASE KINASE KINASE 20"/>
    <property type="match status" value="1"/>
</dbReference>
<dbReference type="EMBL" id="JACVVK020000512">
    <property type="protein sequence ID" value="KAK7469569.1"/>
    <property type="molecule type" value="Genomic_DNA"/>
</dbReference>
<keyword evidence="3" id="KW-0418">Kinase</keyword>
<feature type="compositionally biased region" description="Polar residues" evidence="6">
    <location>
        <begin position="34"/>
        <end position="53"/>
    </location>
</feature>
<keyword evidence="4 5" id="KW-0067">ATP-binding</keyword>
<evidence type="ECO:0000256" key="1">
    <source>
        <dbReference type="ARBA" id="ARBA00022679"/>
    </source>
</evidence>
<comment type="caution">
    <text evidence="8">The sequence shown here is derived from an EMBL/GenBank/DDBJ whole genome shotgun (WGS) entry which is preliminary data.</text>
</comment>
<dbReference type="GO" id="GO:0005524">
    <property type="term" value="F:ATP binding"/>
    <property type="evidence" value="ECO:0007669"/>
    <property type="project" value="UniProtKB-UniRule"/>
</dbReference>
<evidence type="ECO:0000256" key="2">
    <source>
        <dbReference type="ARBA" id="ARBA00022741"/>
    </source>
</evidence>
<name>A0ABD0JBK8_9CAEN</name>
<evidence type="ECO:0000313" key="9">
    <source>
        <dbReference type="Proteomes" id="UP001519460"/>
    </source>
</evidence>
<accession>A0ABD0JBK8</accession>
<dbReference type="InterPro" id="IPR017441">
    <property type="entry name" value="Protein_kinase_ATP_BS"/>
</dbReference>
<dbReference type="SMART" id="SM00220">
    <property type="entry name" value="S_TKc"/>
    <property type="match status" value="1"/>
</dbReference>
<keyword evidence="2 5" id="KW-0547">Nucleotide-binding</keyword>
<gene>
    <name evidence="8" type="ORF">BaRGS_00036417</name>
</gene>
<dbReference type="PROSITE" id="PS50011">
    <property type="entry name" value="PROTEIN_KINASE_DOM"/>
    <property type="match status" value="1"/>
</dbReference>
<reference evidence="8 9" key="1">
    <citation type="journal article" date="2023" name="Sci. Data">
        <title>Genome assembly of the Korean intertidal mud-creeper Batillaria attramentaria.</title>
        <authorList>
            <person name="Patra A.K."/>
            <person name="Ho P.T."/>
            <person name="Jun S."/>
            <person name="Lee S.J."/>
            <person name="Kim Y."/>
            <person name="Won Y.J."/>
        </authorList>
    </citation>
    <scope>NUCLEOTIDE SEQUENCE [LARGE SCALE GENOMIC DNA]</scope>
    <source>
        <strain evidence="8">Wonlab-2016</strain>
    </source>
</reference>
<evidence type="ECO:0000313" key="8">
    <source>
        <dbReference type="EMBL" id="KAK7469569.1"/>
    </source>
</evidence>
<keyword evidence="1" id="KW-0808">Transferase</keyword>
<organism evidence="8 9">
    <name type="scientific">Batillaria attramentaria</name>
    <dbReference type="NCBI Taxonomy" id="370345"/>
    <lineage>
        <taxon>Eukaryota</taxon>
        <taxon>Metazoa</taxon>
        <taxon>Spiralia</taxon>
        <taxon>Lophotrochozoa</taxon>
        <taxon>Mollusca</taxon>
        <taxon>Gastropoda</taxon>
        <taxon>Caenogastropoda</taxon>
        <taxon>Sorbeoconcha</taxon>
        <taxon>Cerithioidea</taxon>
        <taxon>Batillariidae</taxon>
        <taxon>Batillaria</taxon>
    </lineage>
</organism>
<dbReference type="CDD" id="cd00180">
    <property type="entry name" value="PKc"/>
    <property type="match status" value="1"/>
</dbReference>
<dbReference type="PROSITE" id="PS00107">
    <property type="entry name" value="PROTEIN_KINASE_ATP"/>
    <property type="match status" value="1"/>
</dbReference>
<dbReference type="PANTHER" id="PTHR44329">
    <property type="entry name" value="SERINE/THREONINE-PROTEIN KINASE TNNI3K-RELATED"/>
    <property type="match status" value="1"/>
</dbReference>
<feature type="binding site" evidence="5">
    <location>
        <position position="143"/>
    </location>
    <ligand>
        <name>ATP</name>
        <dbReference type="ChEBI" id="CHEBI:30616"/>
    </ligand>
</feature>
<dbReference type="Gene3D" id="1.10.510.10">
    <property type="entry name" value="Transferase(Phosphotransferase) domain 1"/>
    <property type="match status" value="1"/>
</dbReference>
<evidence type="ECO:0000256" key="5">
    <source>
        <dbReference type="PROSITE-ProRule" id="PRU10141"/>
    </source>
</evidence>
<dbReference type="SUPFAM" id="SSF56112">
    <property type="entry name" value="Protein kinase-like (PK-like)"/>
    <property type="match status" value="1"/>
</dbReference>
<dbReference type="Pfam" id="PF00069">
    <property type="entry name" value="Pkinase"/>
    <property type="match status" value="1"/>
</dbReference>
<feature type="region of interest" description="Disordered" evidence="6">
    <location>
        <begin position="1"/>
        <end position="53"/>
    </location>
</feature>